<protein>
    <recommendedName>
        <fullName evidence="2">adenosylhomocysteine nucleosidase</fullName>
        <ecNumber evidence="2">3.2.2.9</ecNumber>
    </recommendedName>
</protein>
<evidence type="ECO:0000259" key="6">
    <source>
        <dbReference type="Pfam" id="PF01048"/>
    </source>
</evidence>
<dbReference type="InterPro" id="IPR000845">
    <property type="entry name" value="Nucleoside_phosphorylase_d"/>
</dbReference>
<accession>A0A3E2XLY7</accession>
<evidence type="ECO:0000313" key="8">
    <source>
        <dbReference type="Proteomes" id="UP000261231"/>
    </source>
</evidence>
<dbReference type="OrthoDB" id="9792278at2"/>
<keyword evidence="4 7" id="KW-0378">Hydrolase</keyword>
<dbReference type="RefSeq" id="WP_117539926.1">
    <property type="nucleotide sequence ID" value="NZ_QVFD01000006.1"/>
</dbReference>
<evidence type="ECO:0000256" key="2">
    <source>
        <dbReference type="ARBA" id="ARBA00011974"/>
    </source>
</evidence>
<dbReference type="PANTHER" id="PTHR46832:SF1">
    <property type="entry name" value="5'-METHYLTHIOADENOSINE_S-ADENOSYLHOMOCYSTEINE NUCLEOSIDASE"/>
    <property type="match status" value="1"/>
</dbReference>
<keyword evidence="8" id="KW-1185">Reference proteome</keyword>
<dbReference type="GO" id="GO:0009164">
    <property type="term" value="P:nucleoside catabolic process"/>
    <property type="evidence" value="ECO:0007669"/>
    <property type="project" value="InterPro"/>
</dbReference>
<dbReference type="EMBL" id="QVFD01000006">
    <property type="protein sequence ID" value="RGC47653.1"/>
    <property type="molecule type" value="Genomic_DNA"/>
</dbReference>
<dbReference type="GO" id="GO:0019509">
    <property type="term" value="P:L-methionine salvage from methylthioadenosine"/>
    <property type="evidence" value="ECO:0007669"/>
    <property type="project" value="UniProtKB-UniPathway"/>
</dbReference>
<name>A0A3E2XLY7_9FIRM</name>
<comment type="pathway">
    <text evidence="1">Amino-acid biosynthesis; L-methionine biosynthesis via salvage pathway; S-methyl-5-thio-alpha-D-ribose 1-phosphate from S-methyl-5'-thioadenosine (hydrolase route): step 1/2.</text>
</comment>
<dbReference type="Gene3D" id="3.40.50.1580">
    <property type="entry name" value="Nucleoside phosphorylase domain"/>
    <property type="match status" value="1"/>
</dbReference>
<dbReference type="NCBIfam" id="NF004079">
    <property type="entry name" value="PRK05584.1"/>
    <property type="match status" value="1"/>
</dbReference>
<reference evidence="7 8" key="1">
    <citation type="submission" date="2018-08" db="EMBL/GenBank/DDBJ databases">
        <title>A genome reference for cultivated species of the human gut microbiota.</title>
        <authorList>
            <person name="Zou Y."/>
            <person name="Xue W."/>
            <person name="Luo G."/>
        </authorList>
    </citation>
    <scope>NUCLEOTIDE SEQUENCE [LARGE SCALE GENOMIC DNA]</scope>
    <source>
        <strain evidence="7 8">AM28-39</strain>
    </source>
</reference>
<dbReference type="GO" id="GO:0008930">
    <property type="term" value="F:methylthioadenosine nucleosidase activity"/>
    <property type="evidence" value="ECO:0007669"/>
    <property type="project" value="InterPro"/>
</dbReference>
<sequence length="231" mass="24850">MLGIIGAMDQEVSILKEKMEVKKIDKRASMEFYVGILNGKEVVIVKCGVGKVNAAVCTQILADCYQVEAVINTGVAGSLRAEINIGDIVVSTDALQHDMDATGFGYEPAEIPLMGKKTFEADASLRSLIAETCREVNPEIGVFEGRVVSGDQFISDGDVKEGLVRMFAPYCTEMEGAAIAQAAWLNQIPFVIIRAISDKADGSAHMDYSEFEAKAIEHTVRLVEAAAAKLA</sequence>
<dbReference type="GO" id="GO:0019284">
    <property type="term" value="P:L-methionine salvage from S-adenosylmethionine"/>
    <property type="evidence" value="ECO:0007669"/>
    <property type="project" value="TreeGrafter"/>
</dbReference>
<dbReference type="PANTHER" id="PTHR46832">
    <property type="entry name" value="5'-METHYLTHIOADENOSINE/S-ADENOSYLHOMOCYSTEINE NUCLEOSIDASE"/>
    <property type="match status" value="1"/>
</dbReference>
<dbReference type="SUPFAM" id="SSF53167">
    <property type="entry name" value="Purine and uridine phosphorylases"/>
    <property type="match status" value="1"/>
</dbReference>
<evidence type="ECO:0000256" key="1">
    <source>
        <dbReference type="ARBA" id="ARBA00004945"/>
    </source>
</evidence>
<dbReference type="EC" id="3.2.2.9" evidence="2"/>
<dbReference type="UniPathway" id="UPA00904">
    <property type="reaction ID" value="UER00871"/>
</dbReference>
<dbReference type="GO" id="GO:0008782">
    <property type="term" value="F:adenosylhomocysteine nucleosidase activity"/>
    <property type="evidence" value="ECO:0007669"/>
    <property type="project" value="UniProtKB-EC"/>
</dbReference>
<keyword evidence="7" id="KW-0326">Glycosidase</keyword>
<evidence type="ECO:0000256" key="4">
    <source>
        <dbReference type="ARBA" id="ARBA00022801"/>
    </source>
</evidence>
<gene>
    <name evidence="7" type="ORF">DW747_08255</name>
</gene>
<dbReference type="Pfam" id="PF01048">
    <property type="entry name" value="PNP_UDP_1"/>
    <property type="match status" value="1"/>
</dbReference>
<dbReference type="AlphaFoldDB" id="A0A3E2XLY7"/>
<dbReference type="GO" id="GO:0005829">
    <property type="term" value="C:cytosol"/>
    <property type="evidence" value="ECO:0007669"/>
    <property type="project" value="TreeGrafter"/>
</dbReference>
<dbReference type="InterPro" id="IPR010049">
    <property type="entry name" value="MTA_SAH_Nsdase"/>
</dbReference>
<dbReference type="CDD" id="cd09008">
    <property type="entry name" value="MTAN"/>
    <property type="match status" value="1"/>
</dbReference>
<proteinExistence type="predicted"/>
<feature type="domain" description="Nucleoside phosphorylase" evidence="6">
    <location>
        <begin position="2"/>
        <end position="226"/>
    </location>
</feature>
<evidence type="ECO:0000256" key="5">
    <source>
        <dbReference type="ARBA" id="ARBA00023167"/>
    </source>
</evidence>
<dbReference type="InterPro" id="IPR035994">
    <property type="entry name" value="Nucleoside_phosphorylase_sf"/>
</dbReference>
<dbReference type="NCBIfam" id="TIGR01704">
    <property type="entry name" value="MTA_SAH-Nsdase"/>
    <property type="match status" value="1"/>
</dbReference>
<dbReference type="Proteomes" id="UP000261231">
    <property type="component" value="Unassembled WGS sequence"/>
</dbReference>
<evidence type="ECO:0000313" key="7">
    <source>
        <dbReference type="EMBL" id="RGC47653.1"/>
    </source>
</evidence>
<organism evidence="7 8">
    <name type="scientific">Coprococcus catus</name>
    <dbReference type="NCBI Taxonomy" id="116085"/>
    <lineage>
        <taxon>Bacteria</taxon>
        <taxon>Bacillati</taxon>
        <taxon>Bacillota</taxon>
        <taxon>Clostridia</taxon>
        <taxon>Lachnospirales</taxon>
        <taxon>Lachnospiraceae</taxon>
        <taxon>Coprococcus</taxon>
    </lineage>
</organism>
<comment type="caution">
    <text evidence="7">The sequence shown here is derived from an EMBL/GenBank/DDBJ whole genome shotgun (WGS) entry which is preliminary data.</text>
</comment>
<keyword evidence="3" id="KW-0028">Amino-acid biosynthesis</keyword>
<keyword evidence="5" id="KW-0486">Methionine biosynthesis</keyword>
<evidence type="ECO:0000256" key="3">
    <source>
        <dbReference type="ARBA" id="ARBA00022605"/>
    </source>
</evidence>